<dbReference type="SMART" id="SM00729">
    <property type="entry name" value="Elp3"/>
    <property type="match status" value="1"/>
</dbReference>
<dbReference type="EMBL" id="AP014523">
    <property type="protein sequence ID" value="BAO98458.1"/>
    <property type="molecule type" value="Genomic_DNA"/>
</dbReference>
<evidence type="ECO:0000256" key="5">
    <source>
        <dbReference type="ARBA" id="ARBA00022741"/>
    </source>
</evidence>
<dbReference type="SFLD" id="SFLDG01386">
    <property type="entry name" value="main_SPASM_domain-containing"/>
    <property type="match status" value="1"/>
</dbReference>
<dbReference type="UniPathway" id="UPA00344"/>
<dbReference type="GO" id="GO:1904047">
    <property type="term" value="F:S-adenosyl-L-methionine binding"/>
    <property type="evidence" value="ECO:0007669"/>
    <property type="project" value="UniProtKB-UniRule"/>
</dbReference>
<evidence type="ECO:0000313" key="14">
    <source>
        <dbReference type="EMBL" id="BAO98458.1"/>
    </source>
</evidence>
<evidence type="ECO:0000256" key="10">
    <source>
        <dbReference type="ARBA" id="ARBA00023239"/>
    </source>
</evidence>
<feature type="binding site" evidence="12">
    <location>
        <position position="14"/>
    </location>
    <ligand>
        <name>GTP</name>
        <dbReference type="ChEBI" id="CHEBI:37565"/>
    </ligand>
</feature>
<evidence type="ECO:0000256" key="6">
    <source>
        <dbReference type="ARBA" id="ARBA00023004"/>
    </source>
</evidence>
<dbReference type="InterPro" id="IPR006638">
    <property type="entry name" value="Elp3/MiaA/NifB-like_rSAM"/>
</dbReference>
<dbReference type="Pfam" id="PF04055">
    <property type="entry name" value="Radical_SAM"/>
    <property type="match status" value="1"/>
</dbReference>
<comment type="cofactor">
    <cofactor evidence="12">
        <name>[4Fe-4S] cluster</name>
        <dbReference type="ChEBI" id="CHEBI:49883"/>
    </cofactor>
    <text evidence="12">Binds 2 [4Fe-4S] clusters. Binds 1 [4Fe-4S] cluster coordinated with 3 cysteines and an exchangeable S-adenosyl-L-methionine and 1 [4Fe-4S] cluster coordinated with 3 cysteines and the GTP-derived substrate.</text>
</comment>
<dbReference type="GO" id="GO:0061799">
    <property type="term" value="F:cyclic pyranopterin monophosphate synthase activity"/>
    <property type="evidence" value="ECO:0007669"/>
    <property type="project" value="TreeGrafter"/>
</dbReference>
<dbReference type="SFLD" id="SFLDG01067">
    <property type="entry name" value="SPASM/twitch_domain_containing"/>
    <property type="match status" value="1"/>
</dbReference>
<feature type="binding site" evidence="12">
    <location>
        <position position="155"/>
    </location>
    <ligand>
        <name>GTP</name>
        <dbReference type="ChEBI" id="CHEBI:37565"/>
    </ligand>
</feature>
<evidence type="ECO:0000256" key="2">
    <source>
        <dbReference type="ARBA" id="ARBA00022485"/>
    </source>
</evidence>
<dbReference type="GO" id="GO:0006777">
    <property type="term" value="P:Mo-molybdopterin cofactor biosynthetic process"/>
    <property type="evidence" value="ECO:0007669"/>
    <property type="project" value="UniProtKB-UniRule"/>
</dbReference>
<dbReference type="HOGENOM" id="CLU_009273_0_1_7"/>
<dbReference type="Gene3D" id="3.20.20.70">
    <property type="entry name" value="Aldolase class I"/>
    <property type="match status" value="1"/>
</dbReference>
<dbReference type="InterPro" id="IPR013785">
    <property type="entry name" value="Aldolase_TIM"/>
</dbReference>
<dbReference type="GO" id="GO:0051539">
    <property type="term" value="F:4 iron, 4 sulfur cluster binding"/>
    <property type="evidence" value="ECO:0007669"/>
    <property type="project" value="UniProtKB-UniRule"/>
</dbReference>
<feature type="binding site" evidence="12">
    <location>
        <position position="27"/>
    </location>
    <ligand>
        <name>S-adenosyl-L-methionine</name>
        <dbReference type="ChEBI" id="CHEBI:59789"/>
    </ligand>
</feature>
<feature type="binding site" evidence="12">
    <location>
        <position position="68"/>
    </location>
    <ligand>
        <name>S-adenosyl-L-methionine</name>
        <dbReference type="ChEBI" id="CHEBI:59789"/>
    </ligand>
</feature>
<dbReference type="InterPro" id="IPR013483">
    <property type="entry name" value="MoaA"/>
</dbReference>
<evidence type="ECO:0000259" key="13">
    <source>
        <dbReference type="PROSITE" id="PS51918"/>
    </source>
</evidence>
<feature type="binding site" evidence="12">
    <location>
        <position position="21"/>
    </location>
    <ligand>
        <name>[4Fe-4S] cluster</name>
        <dbReference type="ChEBI" id="CHEBI:49883"/>
        <label>1</label>
        <note>4Fe-4S-S-AdoMet</note>
    </ligand>
</feature>
<dbReference type="InterPro" id="IPR040064">
    <property type="entry name" value="MoaA-like"/>
</dbReference>
<dbReference type="InterPro" id="IPR050105">
    <property type="entry name" value="MoCo_biosynth_MoaA/MoaC"/>
</dbReference>
<feature type="binding site" evidence="12">
    <location>
        <position position="95"/>
    </location>
    <ligand>
        <name>GTP</name>
        <dbReference type="ChEBI" id="CHEBI:37565"/>
    </ligand>
</feature>
<evidence type="ECO:0000256" key="3">
    <source>
        <dbReference type="ARBA" id="ARBA00022691"/>
    </source>
</evidence>
<dbReference type="HAMAP" id="MF_01225_B">
    <property type="entry name" value="MoaA_B"/>
    <property type="match status" value="1"/>
</dbReference>
<dbReference type="EC" id="4.1.99.22" evidence="1 12"/>
<keyword evidence="4 12" id="KW-0479">Metal-binding</keyword>
<dbReference type="RefSeq" id="WP_021176164.1">
    <property type="nucleotide sequence ID" value="NZ_AP014523.1"/>
</dbReference>
<evidence type="ECO:0000256" key="4">
    <source>
        <dbReference type="ARBA" id="ARBA00022723"/>
    </source>
</evidence>
<feature type="binding site" evidence="12">
    <location>
        <position position="64"/>
    </location>
    <ligand>
        <name>GTP</name>
        <dbReference type="ChEBI" id="CHEBI:37565"/>
    </ligand>
</feature>
<feature type="binding site" evidence="12">
    <location>
        <position position="28"/>
    </location>
    <ligand>
        <name>[4Fe-4S] cluster</name>
        <dbReference type="ChEBI" id="CHEBI:49883"/>
        <label>1</label>
        <note>4Fe-4S-S-AdoMet</note>
    </ligand>
</feature>
<dbReference type="PROSITE" id="PS01305">
    <property type="entry name" value="MOAA_NIFB_PQQE"/>
    <property type="match status" value="1"/>
</dbReference>
<feature type="binding site" evidence="12">
    <location>
        <position position="189"/>
    </location>
    <ligand>
        <name>S-adenosyl-L-methionine</name>
        <dbReference type="ChEBI" id="CHEBI:59789"/>
    </ligand>
</feature>
<name>A0A060PVX8_HELPX</name>
<dbReference type="GO" id="GO:0046872">
    <property type="term" value="F:metal ion binding"/>
    <property type="evidence" value="ECO:0007669"/>
    <property type="project" value="UniProtKB-KW"/>
</dbReference>
<dbReference type="SFLD" id="SFLDS00029">
    <property type="entry name" value="Radical_SAM"/>
    <property type="match status" value="1"/>
</dbReference>
<dbReference type="PANTHER" id="PTHR22960">
    <property type="entry name" value="MOLYBDOPTERIN COFACTOR SYNTHESIS PROTEIN A"/>
    <property type="match status" value="1"/>
</dbReference>
<feature type="binding site" evidence="12">
    <location>
        <position position="249"/>
    </location>
    <ligand>
        <name>[4Fe-4S] cluster</name>
        <dbReference type="ChEBI" id="CHEBI:49883"/>
        <label>2</label>
        <note>4Fe-4S-substrate</note>
    </ligand>
</feature>
<feature type="binding site" evidence="12">
    <location>
        <position position="266"/>
    </location>
    <ligand>
        <name>[4Fe-4S] cluster</name>
        <dbReference type="ChEBI" id="CHEBI:49883"/>
        <label>2</label>
        <note>4Fe-4S-substrate</note>
    </ligand>
</feature>
<keyword evidence="8 12" id="KW-0342">GTP-binding</keyword>
<dbReference type="SUPFAM" id="SSF102114">
    <property type="entry name" value="Radical SAM enzymes"/>
    <property type="match status" value="1"/>
</dbReference>
<keyword evidence="9 12" id="KW-0501">Molybdenum cofactor biosynthesis</keyword>
<gene>
    <name evidence="12" type="primary">moaA</name>
    <name evidence="14" type="ORF">NY40_1452</name>
</gene>
<evidence type="ECO:0000313" key="15">
    <source>
        <dbReference type="Proteomes" id="UP000031662"/>
    </source>
</evidence>
<accession>A0A060PVX8</accession>
<reference evidence="14 15" key="1">
    <citation type="submission" date="2013-11" db="EMBL/GenBank/DDBJ databases">
        <title>Estimation of Helicobacter pylori bacteriophage ecology using H. pylori isolates.</title>
        <authorList>
            <person name="Uchiyama J."/>
            <person name="Takemura-Uchiyama I."/>
            <person name="Ujihara T."/>
            <person name="Matsuzaki S."/>
        </authorList>
    </citation>
    <scope>NUCLEOTIDE SEQUENCE [LARGE SCALE GENOMIC DNA]</scope>
    <source>
        <strain evidence="14 15">NY40</strain>
    </source>
</reference>
<keyword evidence="10 12" id="KW-0456">Lyase</keyword>
<evidence type="ECO:0000256" key="1">
    <source>
        <dbReference type="ARBA" id="ARBA00012167"/>
    </source>
</evidence>
<sequence>MLVDSFNRVIDYIRVSVTKQCNFRCQYCMPTTPLDFFDDEELLPLDNVLEFLKIAIDEGVKKIRITGGEPLLRKGLDEFIAKLHTYNKEVALVLSTNGFLLKKMAKGLKDAGLSRVNVSLDSLKSDRVLKISQKDALKNALEGIEESLKVGLKLKLNMVVMKGVNDDEILELLEYAKNRSIQIRYIEFMENTHAKDLVKGLKEEEILDLIAQKYKIMETEKPKQGSSKIYTLENGYQFGIIAPHSDDFCQSCNRIRLASDGKICPCLYYQDAIDAKEAIINKDTKMMKRLLKQSVINKPEKNMWNDKNSETPTRAFYYTGG</sequence>
<feature type="binding site" evidence="12">
    <location>
        <position position="119"/>
    </location>
    <ligand>
        <name>S-adenosyl-L-methionine</name>
        <dbReference type="ChEBI" id="CHEBI:59789"/>
    </ligand>
</feature>
<dbReference type="AlphaFoldDB" id="A0A060PVX8"/>
<comment type="similarity">
    <text evidence="12">Belongs to the radical SAM superfamily. MoaA family.</text>
</comment>
<dbReference type="CDD" id="cd01335">
    <property type="entry name" value="Radical_SAM"/>
    <property type="match status" value="1"/>
</dbReference>
<dbReference type="SFLD" id="SFLDG01383">
    <property type="entry name" value="cyclic_pyranopterin_phosphate"/>
    <property type="match status" value="1"/>
</dbReference>
<keyword evidence="7 12" id="KW-0411">Iron-sulfur</keyword>
<protein>
    <recommendedName>
        <fullName evidence="1 12">GTP 3',8-cyclase</fullName>
        <ecNumber evidence="1 12">4.1.99.22</ecNumber>
    </recommendedName>
    <alternativeName>
        <fullName evidence="12">Molybdenum cofactor biosynthesis protein A</fullName>
    </alternativeName>
</protein>
<keyword evidence="2 12" id="KW-0004">4Fe-4S</keyword>
<organism evidence="14 15">
    <name type="scientific">Helicobacter pylori NY40</name>
    <dbReference type="NCBI Taxonomy" id="1426844"/>
    <lineage>
        <taxon>Bacteria</taxon>
        <taxon>Pseudomonadati</taxon>
        <taxon>Campylobacterota</taxon>
        <taxon>Epsilonproteobacteria</taxon>
        <taxon>Campylobacterales</taxon>
        <taxon>Helicobacteraceae</taxon>
        <taxon>Helicobacter</taxon>
    </lineage>
</organism>
<comment type="function">
    <text evidence="12">Catalyzes the cyclization of GTP to (8S)-3',8-cyclo-7,8-dihydroguanosine 5'-triphosphate.</text>
</comment>
<feature type="binding site" evidence="12">
    <location>
        <position position="252"/>
    </location>
    <ligand>
        <name>[4Fe-4S] cluster</name>
        <dbReference type="ChEBI" id="CHEBI:49883"/>
        <label>2</label>
        <note>4Fe-4S-substrate</note>
    </ligand>
</feature>
<dbReference type="InterPro" id="IPR010505">
    <property type="entry name" value="MoaA_twitch"/>
</dbReference>
<feature type="binding site" evidence="12">
    <location>
        <position position="25"/>
    </location>
    <ligand>
        <name>[4Fe-4S] cluster</name>
        <dbReference type="ChEBI" id="CHEBI:49883"/>
        <label>1</label>
        <note>4Fe-4S-S-AdoMet</note>
    </ligand>
</feature>
<evidence type="ECO:0000256" key="11">
    <source>
        <dbReference type="ARBA" id="ARBA00048697"/>
    </source>
</evidence>
<keyword evidence="3 12" id="KW-0949">S-adenosyl-L-methionine</keyword>
<feature type="domain" description="Radical SAM core" evidence="13">
    <location>
        <begin position="5"/>
        <end position="233"/>
    </location>
</feature>
<comment type="subunit">
    <text evidence="12">Monomer and homodimer.</text>
</comment>
<proteinExistence type="inferred from homology"/>
<evidence type="ECO:0000256" key="12">
    <source>
        <dbReference type="HAMAP-Rule" id="MF_01225"/>
    </source>
</evidence>
<keyword evidence="5 12" id="KW-0547">Nucleotide-binding</keyword>
<dbReference type="Pfam" id="PF06463">
    <property type="entry name" value="Mob_synth_C"/>
    <property type="match status" value="1"/>
</dbReference>
<dbReference type="CDD" id="cd21117">
    <property type="entry name" value="Twitch_MoaA"/>
    <property type="match status" value="1"/>
</dbReference>
<dbReference type="NCBIfam" id="TIGR02666">
    <property type="entry name" value="moaA"/>
    <property type="match status" value="1"/>
</dbReference>
<comment type="catalytic activity">
    <reaction evidence="11 12">
        <text>GTP + AH2 + S-adenosyl-L-methionine = (8S)-3',8-cyclo-7,8-dihydroguanosine 5'-triphosphate + 5'-deoxyadenosine + L-methionine + A + H(+)</text>
        <dbReference type="Rhea" id="RHEA:49576"/>
        <dbReference type="ChEBI" id="CHEBI:13193"/>
        <dbReference type="ChEBI" id="CHEBI:15378"/>
        <dbReference type="ChEBI" id="CHEBI:17319"/>
        <dbReference type="ChEBI" id="CHEBI:17499"/>
        <dbReference type="ChEBI" id="CHEBI:37565"/>
        <dbReference type="ChEBI" id="CHEBI:57844"/>
        <dbReference type="ChEBI" id="CHEBI:59789"/>
        <dbReference type="ChEBI" id="CHEBI:131766"/>
        <dbReference type="EC" id="4.1.99.22"/>
    </reaction>
</comment>
<dbReference type="GO" id="GO:0005525">
    <property type="term" value="F:GTP binding"/>
    <property type="evidence" value="ECO:0007669"/>
    <property type="project" value="UniProtKB-UniRule"/>
</dbReference>
<keyword evidence="6 12" id="KW-0408">Iron</keyword>
<feature type="binding site" evidence="12">
    <location>
        <begin position="254"/>
        <end position="256"/>
    </location>
    <ligand>
        <name>GTP</name>
        <dbReference type="ChEBI" id="CHEBI:37565"/>
    </ligand>
</feature>
<dbReference type="PANTHER" id="PTHR22960:SF0">
    <property type="entry name" value="MOLYBDENUM COFACTOR BIOSYNTHESIS PROTEIN 1"/>
    <property type="match status" value="1"/>
</dbReference>
<dbReference type="InterPro" id="IPR058240">
    <property type="entry name" value="rSAM_sf"/>
</dbReference>
<dbReference type="InterPro" id="IPR007197">
    <property type="entry name" value="rSAM"/>
</dbReference>
<evidence type="ECO:0000256" key="9">
    <source>
        <dbReference type="ARBA" id="ARBA00023150"/>
    </source>
</evidence>
<evidence type="ECO:0000256" key="8">
    <source>
        <dbReference type="ARBA" id="ARBA00023134"/>
    </source>
</evidence>
<dbReference type="GO" id="GO:0061798">
    <property type="term" value="F:GTP 3',8'-cyclase activity"/>
    <property type="evidence" value="ECO:0007669"/>
    <property type="project" value="UniProtKB-UniRule"/>
</dbReference>
<comment type="pathway">
    <text evidence="12">Cofactor biosynthesis; molybdopterin biosynthesis.</text>
</comment>
<dbReference type="Proteomes" id="UP000031662">
    <property type="component" value="Chromosome"/>
</dbReference>
<dbReference type="InterPro" id="IPR000385">
    <property type="entry name" value="MoaA_NifB_PqqE_Fe-S-bd_CS"/>
</dbReference>
<dbReference type="PROSITE" id="PS51918">
    <property type="entry name" value="RADICAL_SAM"/>
    <property type="match status" value="1"/>
</dbReference>
<evidence type="ECO:0000256" key="7">
    <source>
        <dbReference type="ARBA" id="ARBA00023014"/>
    </source>
</evidence>